<comment type="caution">
    <text evidence="12">The sequence shown here is derived from an EMBL/GenBank/DDBJ whole genome shotgun (WGS) entry which is preliminary data.</text>
</comment>
<dbReference type="AlphaFoldDB" id="A0AAD4N5B1"/>
<evidence type="ECO:0000256" key="7">
    <source>
        <dbReference type="ARBA" id="ARBA00023002"/>
    </source>
</evidence>
<dbReference type="InterPro" id="IPR057326">
    <property type="entry name" value="KR_dom"/>
</dbReference>
<keyword evidence="7" id="KW-0560">Oxidoreductase</keyword>
<dbReference type="FunFam" id="3.40.50.720:FF:000468">
    <property type="entry name" value="Short-chain dehydrogenase, putative"/>
    <property type="match status" value="1"/>
</dbReference>
<dbReference type="Gene3D" id="3.40.50.720">
    <property type="entry name" value="NAD(P)-binding Rossmann-like Domain"/>
    <property type="match status" value="1"/>
</dbReference>
<keyword evidence="6" id="KW-0746">Sphingolipid metabolism</keyword>
<evidence type="ECO:0000256" key="1">
    <source>
        <dbReference type="ARBA" id="ARBA00004240"/>
    </source>
</evidence>
<dbReference type="InterPro" id="IPR045022">
    <property type="entry name" value="KDSR-like"/>
</dbReference>
<feature type="domain" description="Ketoreductase" evidence="11">
    <location>
        <begin position="118"/>
        <end position="303"/>
    </location>
</feature>
<dbReference type="EMBL" id="JAKKPZ010000011">
    <property type="protein sequence ID" value="KAI1715488.1"/>
    <property type="molecule type" value="Genomic_DNA"/>
</dbReference>
<evidence type="ECO:0000256" key="4">
    <source>
        <dbReference type="ARBA" id="ARBA00022824"/>
    </source>
</evidence>
<proteinExistence type="inferred from homology"/>
<comment type="subcellular location">
    <subcellularLocation>
        <location evidence="1">Endoplasmic reticulum</location>
    </subcellularLocation>
</comment>
<organism evidence="12 13">
    <name type="scientific">Ditylenchus destructor</name>
    <dbReference type="NCBI Taxonomy" id="166010"/>
    <lineage>
        <taxon>Eukaryota</taxon>
        <taxon>Metazoa</taxon>
        <taxon>Ecdysozoa</taxon>
        <taxon>Nematoda</taxon>
        <taxon>Chromadorea</taxon>
        <taxon>Rhabditida</taxon>
        <taxon>Tylenchina</taxon>
        <taxon>Tylenchomorpha</taxon>
        <taxon>Sphaerularioidea</taxon>
        <taxon>Anguinidae</taxon>
        <taxon>Anguininae</taxon>
        <taxon>Ditylenchus</taxon>
    </lineage>
</organism>
<dbReference type="PRINTS" id="PR00080">
    <property type="entry name" value="SDRFAMILY"/>
</dbReference>
<sequence length="411" mass="45311">MKPKKKPSKELQRLTIKLEFTDTDNEYFDNSHFEVLVNGAIKQVLGIAAPPYSILNFDANTLKGTIEVSEEHLNLIWSALSIYGTHFGKKVAVHLNSIYVILYYFHLPKRIRCDFKGKHVFITGGSKGIGKAIAEEVIARGCKTVSIAARSKSALESATDDLRKLCSSDQFVNWYPLDLSKKYDEIENVIKAAVEESGNVDILINNAGAVIQGGFDELDMNAFENQMRTNYLSAVYVTRCVIESMKKNRSGHVAFVSSAAGQCAIWGYTAYSPSKFALRGFAEALHMELLPFNVGVSILFPPNTNTEGFHEELKTMPEEIHQISHSAGVFSAKEVGSALVDNIGNGEFCTTVGLEGWMLGVLTAGAAPEPNILRAITQTLLAGILRGVMLIYNGLFNRIVHKCHLKKNKTE</sequence>
<dbReference type="GO" id="GO:0047560">
    <property type="term" value="F:3-dehydrosphinganine reductase activity"/>
    <property type="evidence" value="ECO:0007669"/>
    <property type="project" value="UniProtKB-EC"/>
</dbReference>
<evidence type="ECO:0000256" key="2">
    <source>
        <dbReference type="ARBA" id="ARBA00004760"/>
    </source>
</evidence>
<evidence type="ECO:0000256" key="9">
    <source>
        <dbReference type="ARBA" id="ARBA00026112"/>
    </source>
</evidence>
<comment type="pathway">
    <text evidence="2">Lipid metabolism; sphingolipid metabolism.</text>
</comment>
<dbReference type="CDD" id="cd08939">
    <property type="entry name" value="KDSR-like_SDR_c"/>
    <property type="match status" value="1"/>
</dbReference>
<accession>A0AAD4N5B1</accession>
<dbReference type="Pfam" id="PF00106">
    <property type="entry name" value="adh_short"/>
    <property type="match status" value="1"/>
</dbReference>
<evidence type="ECO:0000256" key="8">
    <source>
        <dbReference type="ARBA" id="ARBA00023098"/>
    </source>
</evidence>
<gene>
    <name evidence="12" type="ORF">DdX_07805</name>
</gene>
<evidence type="ECO:0000256" key="5">
    <source>
        <dbReference type="ARBA" id="ARBA00022857"/>
    </source>
</evidence>
<evidence type="ECO:0000259" key="11">
    <source>
        <dbReference type="SMART" id="SM00822"/>
    </source>
</evidence>
<dbReference type="SMART" id="SM00822">
    <property type="entry name" value="PKS_KR"/>
    <property type="match status" value="1"/>
</dbReference>
<evidence type="ECO:0000256" key="6">
    <source>
        <dbReference type="ARBA" id="ARBA00022919"/>
    </source>
</evidence>
<comment type="pathway">
    <text evidence="3">Sphingolipid metabolism.</text>
</comment>
<dbReference type="GO" id="GO:0030148">
    <property type="term" value="P:sphingolipid biosynthetic process"/>
    <property type="evidence" value="ECO:0007669"/>
    <property type="project" value="InterPro"/>
</dbReference>
<dbReference type="PANTHER" id="PTHR43550:SF3">
    <property type="entry name" value="3-KETODIHYDROSPHINGOSINE REDUCTASE"/>
    <property type="match status" value="1"/>
</dbReference>
<dbReference type="InterPro" id="IPR036291">
    <property type="entry name" value="NAD(P)-bd_dom_sf"/>
</dbReference>
<reference evidence="12" key="1">
    <citation type="submission" date="2022-01" db="EMBL/GenBank/DDBJ databases">
        <title>Genome Sequence Resource for Two Populations of Ditylenchus destructor, the Migratory Endoparasitic Phytonematode.</title>
        <authorList>
            <person name="Zhang H."/>
            <person name="Lin R."/>
            <person name="Xie B."/>
        </authorList>
    </citation>
    <scope>NUCLEOTIDE SEQUENCE</scope>
    <source>
        <strain evidence="12">BazhouSP</strain>
    </source>
</reference>
<evidence type="ECO:0000256" key="3">
    <source>
        <dbReference type="ARBA" id="ARBA00004991"/>
    </source>
</evidence>
<keyword evidence="5" id="KW-0521">NADP</keyword>
<dbReference type="SUPFAM" id="SSF51735">
    <property type="entry name" value="NAD(P)-binding Rossmann-fold domains"/>
    <property type="match status" value="1"/>
</dbReference>
<comment type="similarity">
    <text evidence="10">Belongs to the short-chain dehydrogenases/reductases (SDR) family.</text>
</comment>
<dbReference type="EC" id="1.1.1.102" evidence="9"/>
<keyword evidence="8" id="KW-0443">Lipid metabolism</keyword>
<name>A0AAD4N5B1_9BILA</name>
<dbReference type="PANTHER" id="PTHR43550">
    <property type="entry name" value="3-KETODIHYDROSPHINGOSINE REDUCTASE"/>
    <property type="match status" value="1"/>
</dbReference>
<keyword evidence="13" id="KW-1185">Reference proteome</keyword>
<evidence type="ECO:0000256" key="10">
    <source>
        <dbReference type="RuleBase" id="RU000363"/>
    </source>
</evidence>
<dbReference type="PRINTS" id="PR00081">
    <property type="entry name" value="GDHRDH"/>
</dbReference>
<dbReference type="GO" id="GO:0005789">
    <property type="term" value="C:endoplasmic reticulum membrane"/>
    <property type="evidence" value="ECO:0007669"/>
    <property type="project" value="TreeGrafter"/>
</dbReference>
<dbReference type="GO" id="GO:0006666">
    <property type="term" value="P:3-keto-sphinganine metabolic process"/>
    <property type="evidence" value="ECO:0007669"/>
    <property type="project" value="InterPro"/>
</dbReference>
<evidence type="ECO:0000313" key="13">
    <source>
        <dbReference type="Proteomes" id="UP001201812"/>
    </source>
</evidence>
<protein>
    <recommendedName>
        <fullName evidence="9">3-dehydrosphinganine reductase</fullName>
        <ecNumber evidence="9">1.1.1.102</ecNumber>
    </recommendedName>
</protein>
<keyword evidence="4" id="KW-0256">Endoplasmic reticulum</keyword>
<dbReference type="InterPro" id="IPR002347">
    <property type="entry name" value="SDR_fam"/>
</dbReference>
<evidence type="ECO:0000313" key="12">
    <source>
        <dbReference type="EMBL" id="KAI1715488.1"/>
    </source>
</evidence>
<dbReference type="Proteomes" id="UP001201812">
    <property type="component" value="Unassembled WGS sequence"/>
</dbReference>